<gene>
    <name evidence="1" type="ORF">L916_10851</name>
</gene>
<accession>W2ITH9</accession>
<sequence length="36" mass="4114">MKKVHHQHTGRSEPPKMLRLRIVQLPGDYSQGSTTV</sequence>
<proteinExistence type="predicted"/>
<dbReference type="AlphaFoldDB" id="W2ITH9"/>
<evidence type="ECO:0000313" key="1">
    <source>
        <dbReference type="EMBL" id="ETL37460.1"/>
    </source>
</evidence>
<reference evidence="1" key="1">
    <citation type="submission" date="2013-11" db="EMBL/GenBank/DDBJ databases">
        <title>The Genome Sequence of Phytophthora parasitica CJ05E6.</title>
        <authorList>
            <consortium name="The Broad Institute Genomics Platform"/>
            <person name="Russ C."/>
            <person name="Tyler B."/>
            <person name="Panabieres F."/>
            <person name="Shan W."/>
            <person name="Tripathy S."/>
            <person name="Grunwald N."/>
            <person name="Machado M."/>
            <person name="Johnson C.S."/>
            <person name="Arredondo F."/>
            <person name="Hong C."/>
            <person name="Coffey M."/>
            <person name="Young S.K."/>
            <person name="Zeng Q."/>
            <person name="Gargeya S."/>
            <person name="Fitzgerald M."/>
            <person name="Abouelleil A."/>
            <person name="Alvarado L."/>
            <person name="Chapman S.B."/>
            <person name="Gainer-Dewar J."/>
            <person name="Goldberg J."/>
            <person name="Griggs A."/>
            <person name="Gujja S."/>
            <person name="Hansen M."/>
            <person name="Howarth C."/>
            <person name="Imamovic A."/>
            <person name="Ireland A."/>
            <person name="Larimer J."/>
            <person name="McCowan C."/>
            <person name="Murphy C."/>
            <person name="Pearson M."/>
            <person name="Poon T.W."/>
            <person name="Priest M."/>
            <person name="Roberts A."/>
            <person name="Saif S."/>
            <person name="Shea T."/>
            <person name="Sykes S."/>
            <person name="Wortman J."/>
            <person name="Nusbaum C."/>
            <person name="Birren B."/>
        </authorList>
    </citation>
    <scope>NUCLEOTIDE SEQUENCE [LARGE SCALE GENOMIC DNA]</scope>
    <source>
        <strain evidence="1">CJ05E6</strain>
    </source>
</reference>
<name>W2ITH9_PHYNI</name>
<organism evidence="1">
    <name type="scientific">Phytophthora nicotianae</name>
    <name type="common">Potato buckeye rot agent</name>
    <name type="synonym">Phytophthora parasitica</name>
    <dbReference type="NCBI Taxonomy" id="4792"/>
    <lineage>
        <taxon>Eukaryota</taxon>
        <taxon>Sar</taxon>
        <taxon>Stramenopiles</taxon>
        <taxon>Oomycota</taxon>
        <taxon>Peronosporomycetes</taxon>
        <taxon>Peronosporales</taxon>
        <taxon>Peronosporaceae</taxon>
        <taxon>Phytophthora</taxon>
    </lineage>
</organism>
<protein>
    <submittedName>
        <fullName evidence="1">Uncharacterized protein</fullName>
    </submittedName>
</protein>
<dbReference type="Proteomes" id="UP000053864">
    <property type="component" value="Unassembled WGS sequence"/>
</dbReference>
<dbReference type="EMBL" id="KI673586">
    <property type="protein sequence ID" value="ETL37460.1"/>
    <property type="molecule type" value="Genomic_DNA"/>
</dbReference>